<reference evidence="15" key="1">
    <citation type="submission" date="2012-11" db="EMBL/GenBank/DDBJ databases">
        <authorList>
            <person name="Lucero-Rivera Y.E."/>
            <person name="Tovar-Ramirez D."/>
        </authorList>
    </citation>
    <scope>NUCLEOTIDE SEQUENCE</scope>
    <source>
        <tissue evidence="15">Salivary gland</tissue>
    </source>
</reference>
<dbReference type="PANTHER" id="PTHR10822">
    <property type="entry name" value="GLYPICAN"/>
    <property type="match status" value="1"/>
</dbReference>
<proteinExistence type="evidence at transcript level"/>
<evidence type="ECO:0000256" key="6">
    <source>
        <dbReference type="ARBA" id="ARBA00022974"/>
    </source>
</evidence>
<keyword evidence="8" id="KW-0325">Glycoprotein</keyword>
<name>L7MJ86_RHIPC</name>
<keyword evidence="4 12" id="KW-0336">GPI-anchor</keyword>
<comment type="subcellular location">
    <subcellularLocation>
        <location evidence="1 12">Cell membrane</location>
        <topology evidence="1 12">Lipid-anchor</topology>
        <topology evidence="1 12">GPI-anchor</topology>
    </subcellularLocation>
</comment>
<evidence type="ECO:0000256" key="3">
    <source>
        <dbReference type="ARBA" id="ARBA00022475"/>
    </source>
</evidence>
<evidence type="ECO:0000256" key="2">
    <source>
        <dbReference type="ARBA" id="ARBA00010260"/>
    </source>
</evidence>
<feature type="region of interest" description="Disordered" evidence="13">
    <location>
        <begin position="458"/>
        <end position="483"/>
    </location>
</feature>
<dbReference type="AlphaFoldDB" id="L7MJ86"/>
<evidence type="ECO:0000256" key="1">
    <source>
        <dbReference type="ARBA" id="ARBA00004609"/>
    </source>
</evidence>
<keyword evidence="5" id="KW-0732">Signal</keyword>
<dbReference type="GO" id="GO:0098552">
    <property type="term" value="C:side of membrane"/>
    <property type="evidence" value="ECO:0007669"/>
    <property type="project" value="UniProtKB-KW"/>
</dbReference>
<comment type="function">
    <text evidence="12">Cell surface proteoglycan.</text>
</comment>
<keyword evidence="3" id="KW-1003">Cell membrane</keyword>
<keyword evidence="6 12" id="KW-0654">Proteoglycan</keyword>
<evidence type="ECO:0000256" key="12">
    <source>
        <dbReference type="RuleBase" id="RU003519"/>
    </source>
</evidence>
<evidence type="ECO:0000256" key="14">
    <source>
        <dbReference type="SAM" id="Phobius"/>
    </source>
</evidence>
<organism evidence="15">
    <name type="scientific">Rhipicephalus pulchellus</name>
    <name type="common">Yellow backed tick</name>
    <name type="synonym">Dermacentor pulchellus</name>
    <dbReference type="NCBI Taxonomy" id="72859"/>
    <lineage>
        <taxon>Eukaryota</taxon>
        <taxon>Metazoa</taxon>
        <taxon>Ecdysozoa</taxon>
        <taxon>Arthropoda</taxon>
        <taxon>Chelicerata</taxon>
        <taxon>Arachnida</taxon>
        <taxon>Acari</taxon>
        <taxon>Parasitiformes</taxon>
        <taxon>Ixodida</taxon>
        <taxon>Ixodoidea</taxon>
        <taxon>Ixodidae</taxon>
        <taxon>Rhipicephalinae</taxon>
        <taxon>Rhipicephalus</taxon>
        <taxon>Rhipicephalus</taxon>
    </lineage>
</organism>
<feature type="region of interest" description="Disordered" evidence="13">
    <location>
        <begin position="592"/>
        <end position="650"/>
    </location>
</feature>
<keyword evidence="14" id="KW-0812">Transmembrane</keyword>
<evidence type="ECO:0000256" key="13">
    <source>
        <dbReference type="SAM" id="MobiDB-lite"/>
    </source>
</evidence>
<keyword evidence="7 12" id="KW-0472">Membrane</keyword>
<comment type="similarity">
    <text evidence="2 11">Belongs to the glypican family.</text>
</comment>
<evidence type="ECO:0000256" key="8">
    <source>
        <dbReference type="ARBA" id="ARBA00023180"/>
    </source>
</evidence>
<feature type="non-terminal residue" evidence="15">
    <location>
        <position position="1"/>
    </location>
</feature>
<dbReference type="InterPro" id="IPR001863">
    <property type="entry name" value="Glypican"/>
</dbReference>
<dbReference type="GO" id="GO:0005886">
    <property type="term" value="C:plasma membrane"/>
    <property type="evidence" value="ECO:0007669"/>
    <property type="project" value="UniProtKB-SubCell"/>
</dbReference>
<evidence type="ECO:0000256" key="10">
    <source>
        <dbReference type="ARBA" id="ARBA00023288"/>
    </source>
</evidence>
<dbReference type="Pfam" id="PF01153">
    <property type="entry name" value="Glypican"/>
    <property type="match status" value="1"/>
</dbReference>
<evidence type="ECO:0000313" key="15">
    <source>
        <dbReference type="EMBL" id="JAA64030.1"/>
    </source>
</evidence>
<dbReference type="GO" id="GO:0005576">
    <property type="term" value="C:extracellular region"/>
    <property type="evidence" value="ECO:0007669"/>
    <property type="project" value="TreeGrafter"/>
</dbReference>
<protein>
    <recommendedName>
        <fullName evidence="16">Glypican 5</fullName>
    </recommendedName>
</protein>
<reference evidence="15" key="2">
    <citation type="journal article" date="2015" name="J. Proteomics">
        <title>Sexual differences in the sialomes of the zebra tick, Rhipicephalus pulchellus.</title>
        <authorList>
            <person name="Tan A.W."/>
            <person name="Francischetti I.M."/>
            <person name="Slovak M."/>
            <person name="Kini R.M."/>
            <person name="Ribeiro J.M."/>
        </authorList>
    </citation>
    <scope>NUCLEOTIDE SEQUENCE</scope>
    <source>
        <tissue evidence="15">Salivary gland</tissue>
    </source>
</reference>
<accession>L7MJ86</accession>
<evidence type="ECO:0008006" key="16">
    <source>
        <dbReference type="Google" id="ProtNLM"/>
    </source>
</evidence>
<evidence type="ECO:0000256" key="4">
    <source>
        <dbReference type="ARBA" id="ARBA00022622"/>
    </source>
</evidence>
<keyword evidence="14" id="KW-1133">Transmembrane helix</keyword>
<keyword evidence="9 12" id="KW-0357">Heparan sulfate</keyword>
<feature type="transmembrane region" description="Helical" evidence="14">
    <location>
        <begin position="76"/>
        <end position="97"/>
    </location>
</feature>
<dbReference type="PANTHER" id="PTHR10822:SF29">
    <property type="entry name" value="DIVISION ABNORMALLY DELAYED PROTEIN"/>
    <property type="match status" value="1"/>
</dbReference>
<evidence type="ECO:0000256" key="7">
    <source>
        <dbReference type="ARBA" id="ARBA00023136"/>
    </source>
</evidence>
<feature type="compositionally biased region" description="Low complexity" evidence="13">
    <location>
        <begin position="626"/>
        <end position="646"/>
    </location>
</feature>
<evidence type="ECO:0000256" key="5">
    <source>
        <dbReference type="ARBA" id="ARBA00022729"/>
    </source>
</evidence>
<sequence>TGSPALCIASFHPRGLGGAATASFGAVSVRIERRTVEVHLRVEEPRAMTAVVAAARREDPHPIRCSRRQVVTMARCSFLPTGIPFVVCVVFAAFAVVCCGATTDCSAPRDLLSSTLGGGDHRWTEVLAASPTSGGSLTLCPLASGRNTCCTHDTELRLREAAWDHFRFRLRDATAPLRRFLDDSLALFRERLSSLVSEAERNTEVLFSDVYSERVAVEARAPVRQLFRALRHRLGLSSGTSEDAESAREGSQDDPVDVFFGELFPLVYFHTVNPRLADFSDDYKACLRGAQGRLRPFGDAPLRLKGSLAESLGAVRTVLRATRLALEVVNASSSPPDDAEPHCSRALARALGCGACTSLPPTTIGKVAKRNGKVSTLAPTCSGLCMNAARGGCLAALEDLETPWNDLVSSLHRLLPRLVGAYSLDEALSLLDSRVSEAVIHAMENGPELVKRVKLECGDPRRRPGGANRTELPAATGRRTSGATLRGADAALRSRQRELLRQLSVSRYIFSSLAGAVCDPDVVAPPPCWNGIQIGRYVKPVADPGIAAQHDNPEARHQVSTWDSWLDTHARRLKEMTTEILSHKVSMMPESDSYVMEGSGSGAWGGEDTSDDEDFDSGSGSGEGPGLDQTTSTTHVTTSTTPRPRTGGSATPHVAAAALIVAVACSLLSTFAT</sequence>
<keyword evidence="10 12" id="KW-0449">Lipoprotein</keyword>
<evidence type="ECO:0000256" key="9">
    <source>
        <dbReference type="ARBA" id="ARBA00023207"/>
    </source>
</evidence>
<dbReference type="GO" id="GO:0009986">
    <property type="term" value="C:cell surface"/>
    <property type="evidence" value="ECO:0007669"/>
    <property type="project" value="TreeGrafter"/>
</dbReference>
<dbReference type="EMBL" id="GACK01001004">
    <property type="protein sequence ID" value="JAA64030.1"/>
    <property type="molecule type" value="mRNA"/>
</dbReference>
<dbReference type="GO" id="GO:1905475">
    <property type="term" value="P:regulation of protein localization to membrane"/>
    <property type="evidence" value="ECO:0007669"/>
    <property type="project" value="TreeGrafter"/>
</dbReference>
<evidence type="ECO:0000256" key="11">
    <source>
        <dbReference type="RuleBase" id="RU003518"/>
    </source>
</evidence>
<dbReference type="GO" id="GO:0016477">
    <property type="term" value="P:cell migration"/>
    <property type="evidence" value="ECO:0007669"/>
    <property type="project" value="TreeGrafter"/>
</dbReference>
<dbReference type="GO" id="GO:0090263">
    <property type="term" value="P:positive regulation of canonical Wnt signaling pathway"/>
    <property type="evidence" value="ECO:0007669"/>
    <property type="project" value="TreeGrafter"/>
</dbReference>